<accession>A0A4P7XK65</accession>
<reference evidence="3 4" key="1">
    <citation type="submission" date="2018-07" db="EMBL/GenBank/DDBJ databases">
        <title>Marsedoiliclastica nanhaica gen. nov. sp. nov., a novel marine hydrocarbonoclastic bacterium isolated from an in-situ enriched hydrocarbon-degrading consortium in deep-sea sediment.</title>
        <authorList>
            <person name="Dong C."/>
            <person name="Ma T."/>
            <person name="Liu R."/>
            <person name="Shao Z."/>
        </authorList>
    </citation>
    <scope>NUCLEOTIDE SEQUENCE [LARGE SCALE GENOMIC DNA]</scope>
    <source>
        <strain evidence="4">soil36-7</strain>
    </source>
</reference>
<feature type="signal peptide" evidence="2">
    <location>
        <begin position="1"/>
        <end position="25"/>
    </location>
</feature>
<name>A0A4P7XK65_9ALTE</name>
<feature type="compositionally biased region" description="Acidic residues" evidence="1">
    <location>
        <begin position="32"/>
        <end position="42"/>
    </location>
</feature>
<dbReference type="KEGG" id="hmi:soil367_17585"/>
<organism evidence="3 4">
    <name type="scientific">Hydrocarboniclastica marina</name>
    <dbReference type="NCBI Taxonomy" id="2259620"/>
    <lineage>
        <taxon>Bacteria</taxon>
        <taxon>Pseudomonadati</taxon>
        <taxon>Pseudomonadota</taxon>
        <taxon>Gammaproteobacteria</taxon>
        <taxon>Alteromonadales</taxon>
        <taxon>Alteromonadaceae</taxon>
        <taxon>Hydrocarboniclastica</taxon>
    </lineage>
</organism>
<dbReference type="Proteomes" id="UP000298049">
    <property type="component" value="Chromosome"/>
</dbReference>
<proteinExistence type="predicted"/>
<evidence type="ECO:0000313" key="4">
    <source>
        <dbReference type="Proteomes" id="UP000298049"/>
    </source>
</evidence>
<keyword evidence="2" id="KW-0732">Signal</keyword>
<dbReference type="EMBL" id="CP031093">
    <property type="protein sequence ID" value="QCF27586.1"/>
    <property type="molecule type" value="Genomic_DNA"/>
</dbReference>
<evidence type="ECO:0000256" key="1">
    <source>
        <dbReference type="SAM" id="MobiDB-lite"/>
    </source>
</evidence>
<evidence type="ECO:0008006" key="5">
    <source>
        <dbReference type="Google" id="ProtNLM"/>
    </source>
</evidence>
<feature type="region of interest" description="Disordered" evidence="1">
    <location>
        <begin position="26"/>
        <end position="76"/>
    </location>
</feature>
<dbReference type="PROSITE" id="PS51257">
    <property type="entry name" value="PROKAR_LIPOPROTEIN"/>
    <property type="match status" value="1"/>
</dbReference>
<feature type="chain" id="PRO_5020485367" description="Secreted protein" evidence="2">
    <location>
        <begin position="26"/>
        <end position="76"/>
    </location>
</feature>
<protein>
    <recommendedName>
        <fullName evidence="5">Secreted protein</fullName>
    </recommendedName>
</protein>
<sequence>MKELKARLITPLLIASLSLSGALLAGCGDEQAGGDEGFDADEVPAAPRGDPSSASPADSEEEEPDSPSLLDETQGQ</sequence>
<evidence type="ECO:0000256" key="2">
    <source>
        <dbReference type="SAM" id="SignalP"/>
    </source>
</evidence>
<evidence type="ECO:0000313" key="3">
    <source>
        <dbReference type="EMBL" id="QCF27586.1"/>
    </source>
</evidence>
<dbReference type="AlphaFoldDB" id="A0A4P7XK65"/>
<gene>
    <name evidence="3" type="ORF">soil367_17585</name>
</gene>
<feature type="compositionally biased region" description="Low complexity" evidence="1">
    <location>
        <begin position="66"/>
        <end position="76"/>
    </location>
</feature>
<keyword evidence="4" id="KW-1185">Reference proteome</keyword>
<dbReference type="RefSeq" id="WP_136550298.1">
    <property type="nucleotide sequence ID" value="NZ_CP031093.1"/>
</dbReference>